<evidence type="ECO:0000313" key="3">
    <source>
        <dbReference type="EMBL" id="GAI71746.1"/>
    </source>
</evidence>
<gene>
    <name evidence="3" type="ORF">S12H4_03591</name>
</gene>
<protein>
    <recommendedName>
        <fullName evidence="2">Gliding motility protein SprA N-terminal domain-containing protein</fullName>
    </recommendedName>
</protein>
<dbReference type="Gene3D" id="2.60.120.430">
    <property type="entry name" value="Galactose-binding lectin"/>
    <property type="match status" value="1"/>
</dbReference>
<reference evidence="3" key="1">
    <citation type="journal article" date="2014" name="Front. Microbiol.">
        <title>High frequency of phylogenetically diverse reductive dehalogenase-homologous genes in deep subseafloor sedimentary metagenomes.</title>
        <authorList>
            <person name="Kawai M."/>
            <person name="Futagami T."/>
            <person name="Toyoda A."/>
            <person name="Takaki Y."/>
            <person name="Nishi S."/>
            <person name="Hori S."/>
            <person name="Arai W."/>
            <person name="Tsubouchi T."/>
            <person name="Morono Y."/>
            <person name="Uchiyama I."/>
            <person name="Ito T."/>
            <person name="Fujiyama A."/>
            <person name="Inagaki F."/>
            <person name="Takami H."/>
        </authorList>
    </citation>
    <scope>NUCLEOTIDE SEQUENCE</scope>
    <source>
        <strain evidence="3">Expedition CK06-06</strain>
    </source>
</reference>
<dbReference type="SUPFAM" id="SSF49785">
    <property type="entry name" value="Galactose-binding domain-like"/>
    <property type="match status" value="1"/>
</dbReference>
<comment type="caution">
    <text evidence="3">The sequence shown here is derived from an EMBL/GenBank/DDBJ whole genome shotgun (WGS) entry which is preliminary data.</text>
</comment>
<accession>X1RXU6</accession>
<dbReference type="InterPro" id="IPR025684">
    <property type="entry name" value="SprA_N_dom"/>
</dbReference>
<evidence type="ECO:0000259" key="2">
    <source>
        <dbReference type="Pfam" id="PF14349"/>
    </source>
</evidence>
<feature type="non-terminal residue" evidence="3">
    <location>
        <position position="543"/>
    </location>
</feature>
<dbReference type="AlphaFoldDB" id="X1RXU6"/>
<organism evidence="3">
    <name type="scientific">marine sediment metagenome</name>
    <dbReference type="NCBI Taxonomy" id="412755"/>
    <lineage>
        <taxon>unclassified sequences</taxon>
        <taxon>metagenomes</taxon>
        <taxon>ecological metagenomes</taxon>
    </lineage>
</organism>
<evidence type="ECO:0000256" key="1">
    <source>
        <dbReference type="SAM" id="MobiDB-lite"/>
    </source>
</evidence>
<sequence length="543" mass="61560">MGKADDYTTYKTMKFYVQCNEGGPLKFYFRIGGDSTTYYQFEETISSSWKEITIPFKALTDLKLEAPEDSTHYKKGNYSFRNNPSLTNVKYLELGFINEGNSDVSGEFWIDELRLTSPRRDKGMKMNISGELRIADFLTLSGSASRTDADFQQLNMNKVAKSNVTDYHYTGTIALGKLFPKLWGFNIPLSHSKSKSVGYPKYKTGSDVILDSEQAKKERSTSGSRTEAIGFSKVSKSTNLLSHILIDPVKINASNNSSYSQTPTSMDSIKHRSITGSYSFSPGIKPLKLLNLFNFYYFPRSFGTSAGYKRNWSRRYTSQATGWKLTTHNLKRYLTISKSIKYNPIAIFTGNYSDDEIRDLDINYENDSLKKRFGEVINLKKTFSSSLSPTFGEWSRPSLTFSTSYSEDRNPNNRTMVEDSFPVRNVGNSNILSLSFDFAISKLLKMIARIRDESKDTTAITGSPQWVAIKLEQFSNYITRPNMSLSRNRNTSFGLLTKRPGWEYQFGLREGIPKDLKHPNPQSNPNNQKSTTDNLTISSGINT</sequence>
<feature type="domain" description="Gliding motility protein SprA N-terminal" evidence="2">
    <location>
        <begin position="54"/>
        <end position="203"/>
    </location>
</feature>
<feature type="region of interest" description="Disordered" evidence="1">
    <location>
        <begin position="513"/>
        <end position="543"/>
    </location>
</feature>
<proteinExistence type="predicted"/>
<feature type="compositionally biased region" description="Low complexity" evidence="1">
    <location>
        <begin position="519"/>
        <end position="528"/>
    </location>
</feature>
<dbReference type="Pfam" id="PF14349">
    <property type="entry name" value="SprA_N"/>
    <property type="match status" value="1"/>
</dbReference>
<dbReference type="InterPro" id="IPR008979">
    <property type="entry name" value="Galactose-bd-like_sf"/>
</dbReference>
<name>X1RXU6_9ZZZZ</name>
<feature type="compositionally biased region" description="Polar residues" evidence="1">
    <location>
        <begin position="529"/>
        <end position="543"/>
    </location>
</feature>
<dbReference type="EMBL" id="BARW01001028">
    <property type="protein sequence ID" value="GAI71746.1"/>
    <property type="molecule type" value="Genomic_DNA"/>
</dbReference>